<feature type="non-terminal residue" evidence="2">
    <location>
        <position position="117"/>
    </location>
</feature>
<dbReference type="AlphaFoldDB" id="A0AAW0WXK4"/>
<dbReference type="EMBL" id="JARKIK010000043">
    <property type="protein sequence ID" value="KAK8737083.1"/>
    <property type="molecule type" value="Genomic_DNA"/>
</dbReference>
<reference evidence="2 3" key="1">
    <citation type="journal article" date="2024" name="BMC Genomics">
        <title>Genome assembly of redclaw crayfish (Cherax quadricarinatus) provides insights into its immune adaptation and hypoxia tolerance.</title>
        <authorList>
            <person name="Liu Z."/>
            <person name="Zheng J."/>
            <person name="Li H."/>
            <person name="Fang K."/>
            <person name="Wang S."/>
            <person name="He J."/>
            <person name="Zhou D."/>
            <person name="Weng S."/>
            <person name="Chi M."/>
            <person name="Gu Z."/>
            <person name="He J."/>
            <person name="Li F."/>
            <person name="Wang M."/>
        </authorList>
    </citation>
    <scope>NUCLEOTIDE SEQUENCE [LARGE SCALE GENOMIC DNA]</scope>
    <source>
        <strain evidence="2">ZL_2023a</strain>
    </source>
</reference>
<gene>
    <name evidence="2" type="ORF">OTU49_004792</name>
</gene>
<accession>A0AAW0WXK4</accession>
<protein>
    <submittedName>
        <fullName evidence="2">Uncharacterized protein</fullName>
    </submittedName>
</protein>
<sequence length="117" mass="13000">MEVHIQQLVNELTLDKLETLKLQTCWQIAKHLGVTYNNRYITETVWPIIRNILFPIPPEVSESPDSEIESLTSQLDRMSRVNDLEASGGASKSAPGSPTNSLVAESMSMPGAEEMSR</sequence>
<feature type="compositionally biased region" description="Low complexity" evidence="1">
    <location>
        <begin position="86"/>
        <end position="98"/>
    </location>
</feature>
<comment type="caution">
    <text evidence="2">The sequence shown here is derived from an EMBL/GenBank/DDBJ whole genome shotgun (WGS) entry which is preliminary data.</text>
</comment>
<name>A0AAW0WXK4_CHEQU</name>
<feature type="region of interest" description="Disordered" evidence="1">
    <location>
        <begin position="61"/>
        <end position="117"/>
    </location>
</feature>
<evidence type="ECO:0000313" key="3">
    <source>
        <dbReference type="Proteomes" id="UP001445076"/>
    </source>
</evidence>
<dbReference type="Proteomes" id="UP001445076">
    <property type="component" value="Unassembled WGS sequence"/>
</dbReference>
<evidence type="ECO:0000313" key="2">
    <source>
        <dbReference type="EMBL" id="KAK8737083.1"/>
    </source>
</evidence>
<keyword evidence="3" id="KW-1185">Reference proteome</keyword>
<proteinExistence type="predicted"/>
<evidence type="ECO:0000256" key="1">
    <source>
        <dbReference type="SAM" id="MobiDB-lite"/>
    </source>
</evidence>
<organism evidence="2 3">
    <name type="scientific">Cherax quadricarinatus</name>
    <name type="common">Australian red claw crayfish</name>
    <dbReference type="NCBI Taxonomy" id="27406"/>
    <lineage>
        <taxon>Eukaryota</taxon>
        <taxon>Metazoa</taxon>
        <taxon>Ecdysozoa</taxon>
        <taxon>Arthropoda</taxon>
        <taxon>Crustacea</taxon>
        <taxon>Multicrustacea</taxon>
        <taxon>Malacostraca</taxon>
        <taxon>Eumalacostraca</taxon>
        <taxon>Eucarida</taxon>
        <taxon>Decapoda</taxon>
        <taxon>Pleocyemata</taxon>
        <taxon>Astacidea</taxon>
        <taxon>Parastacoidea</taxon>
        <taxon>Parastacidae</taxon>
        <taxon>Cherax</taxon>
    </lineage>
</organism>